<feature type="domain" description="CUE" evidence="2">
    <location>
        <begin position="487"/>
        <end position="530"/>
    </location>
</feature>
<dbReference type="InterPro" id="IPR041800">
    <property type="entry name" value="ASCC2_CUE"/>
</dbReference>
<dbReference type="SUPFAM" id="SSF46934">
    <property type="entry name" value="UBA-like"/>
    <property type="match status" value="1"/>
</dbReference>
<comment type="caution">
    <text evidence="3">The sequence shown here is derived from an EMBL/GenBank/DDBJ whole genome shotgun (WGS) entry which is preliminary data.</text>
</comment>
<accession>A0A9P6KDL6</accession>
<dbReference type="Gene3D" id="1.10.8.10">
    <property type="entry name" value="DNA helicase RuvA subunit, C-terminal domain"/>
    <property type="match status" value="1"/>
</dbReference>
<feature type="compositionally biased region" description="Low complexity" evidence="1">
    <location>
        <begin position="780"/>
        <end position="815"/>
    </location>
</feature>
<feature type="compositionally biased region" description="Gly residues" evidence="1">
    <location>
        <begin position="824"/>
        <end position="836"/>
    </location>
</feature>
<keyword evidence="4" id="KW-1185">Reference proteome</keyword>
<dbReference type="PANTHER" id="PTHR21494">
    <property type="entry name" value="ACTIVATING SIGNAL COINTEGRATOR 1 COMPLEX SUBUNIT 2 ASC-1 COMPLEX SUBUNIT P100"/>
    <property type="match status" value="1"/>
</dbReference>
<feature type="compositionally biased region" description="Basic and acidic residues" evidence="1">
    <location>
        <begin position="764"/>
        <end position="779"/>
    </location>
</feature>
<proteinExistence type="predicted"/>
<dbReference type="InterPro" id="IPR003892">
    <property type="entry name" value="CUE"/>
</dbReference>
<dbReference type="OrthoDB" id="5577209at2759"/>
<feature type="compositionally biased region" description="Basic and acidic residues" evidence="1">
    <location>
        <begin position="843"/>
        <end position="854"/>
    </location>
</feature>
<dbReference type="CDD" id="cd14364">
    <property type="entry name" value="CUE_ASCC2"/>
    <property type="match status" value="1"/>
</dbReference>
<dbReference type="PROSITE" id="PS51140">
    <property type="entry name" value="CUE"/>
    <property type="match status" value="1"/>
</dbReference>
<evidence type="ECO:0000313" key="3">
    <source>
        <dbReference type="EMBL" id="KAF9581021.1"/>
    </source>
</evidence>
<sequence>MPSKLSVLPFVTPLTEPSLSEADFSKAVELWNYSLSRVLRSNLNAFWSEILQNDDLSRFLNAFLGEYAGFRANKNDVWVKALEQVVRRVCMIYRRISETIASPEAQNQTRKWRQQCPQQRPDAQVTDQEDVDPGEALLDQGLLSISVLMDYAGIYGGSDPDRVAKVVGAILQGVPSLVMEFRSTTRTVVQVIRKVQKKLEGCVGGGAGKGKGKGKGKGVSPSISPEPGLCELDREQVEDTMQYACALVDIFYSIDALAAASPRLAKELYQHPLFLQSLSDCYNYTLPSLSKTLLSSSAMAEFKSQPVLEFLRIRMLSIVNNIFNGIYKLHQEALAENASLDEAGRMALDEATTTALTDGLCRVLFEQSSLQEDSVPMYDAPIILDLEIQFNISEKLADMIVESFNGENDRMNYWVMTLSELCQFNTATKTFIHEHNMRKSERMAKEMSNMYMNQGKERSSSATISDSSYPQITVTPMTFDQEEDYLKRTILISQLQDLFPDWADGFLEACLIAFNDDPEATTMRLLEENLPSHLVTMDRSTPRAPPHQVETAVTATQHSTTLEEQDLLSSRRNIFDGDEFDVFSGKLLDKSKVLHGKKTSTDVEDVLDDKSFVESQKSSILQAVDLMYDDEYDDTYDSVGANNPVTDFRLVDDIDANADETHASNAKTLGAVDPSVEHEEVLITTYMSEKEVFTRSREARQSKKRQHLRNLTKMSDEQLEGWAVMFGRNPKRDRIAQKYEFKGEQAVIERVEQVDKRRGGRLPPAEKEDHASKPHDRSPKTSSPSQKKPQSPRPQQTKSQNQQHQGGRPQGQQSGAKTQSPKTSGGGGGGSGGGGNNNNSGDTARERSTSERQKSSKANHNRRNQHAKKMASMNP</sequence>
<dbReference type="SMART" id="SM00546">
    <property type="entry name" value="CUE"/>
    <property type="match status" value="1"/>
</dbReference>
<dbReference type="AlphaFoldDB" id="A0A9P6KDL6"/>
<name>A0A9P6KDL6_9FUNG</name>
<dbReference type="InterPro" id="IPR009060">
    <property type="entry name" value="UBA-like_sf"/>
</dbReference>
<feature type="compositionally biased region" description="Basic residues" evidence="1">
    <location>
        <begin position="855"/>
        <end position="869"/>
    </location>
</feature>
<evidence type="ECO:0000256" key="1">
    <source>
        <dbReference type="SAM" id="MobiDB-lite"/>
    </source>
</evidence>
<dbReference type="Proteomes" id="UP000780801">
    <property type="component" value="Unassembled WGS sequence"/>
</dbReference>
<evidence type="ECO:0000313" key="4">
    <source>
        <dbReference type="Proteomes" id="UP000780801"/>
    </source>
</evidence>
<evidence type="ECO:0000259" key="2">
    <source>
        <dbReference type="PROSITE" id="PS51140"/>
    </source>
</evidence>
<organism evidence="3 4">
    <name type="scientific">Lunasporangiospora selenospora</name>
    <dbReference type="NCBI Taxonomy" id="979761"/>
    <lineage>
        <taxon>Eukaryota</taxon>
        <taxon>Fungi</taxon>
        <taxon>Fungi incertae sedis</taxon>
        <taxon>Mucoromycota</taxon>
        <taxon>Mortierellomycotina</taxon>
        <taxon>Mortierellomycetes</taxon>
        <taxon>Mortierellales</taxon>
        <taxon>Mortierellaceae</taxon>
        <taxon>Lunasporangiospora</taxon>
    </lineage>
</organism>
<protein>
    <recommendedName>
        <fullName evidence="2">CUE domain-containing protein</fullName>
    </recommendedName>
</protein>
<feature type="region of interest" description="Disordered" evidence="1">
    <location>
        <begin position="751"/>
        <end position="875"/>
    </location>
</feature>
<gene>
    <name evidence="3" type="ORF">BGW38_002112</name>
</gene>
<reference evidence="3" key="1">
    <citation type="journal article" date="2020" name="Fungal Divers.">
        <title>Resolving the Mortierellaceae phylogeny through synthesis of multi-gene phylogenetics and phylogenomics.</title>
        <authorList>
            <person name="Vandepol N."/>
            <person name="Liber J."/>
            <person name="Desiro A."/>
            <person name="Na H."/>
            <person name="Kennedy M."/>
            <person name="Barry K."/>
            <person name="Grigoriev I.V."/>
            <person name="Miller A.N."/>
            <person name="O'Donnell K."/>
            <person name="Stajich J.E."/>
            <person name="Bonito G."/>
        </authorList>
    </citation>
    <scope>NUCLEOTIDE SEQUENCE</scope>
    <source>
        <strain evidence="3">KOD1015</strain>
    </source>
</reference>
<dbReference type="EMBL" id="JAABOA010001711">
    <property type="protein sequence ID" value="KAF9581021.1"/>
    <property type="molecule type" value="Genomic_DNA"/>
</dbReference>
<dbReference type="Pfam" id="PF02845">
    <property type="entry name" value="CUE"/>
    <property type="match status" value="1"/>
</dbReference>
<dbReference type="PANTHER" id="PTHR21494:SF0">
    <property type="entry name" value="ACTIVATING SIGNAL COINTEGRATOR 1 COMPLEX SUBUNIT 2"/>
    <property type="match status" value="1"/>
</dbReference>
<dbReference type="InterPro" id="IPR052586">
    <property type="entry name" value="ASCC2"/>
</dbReference>
<dbReference type="GO" id="GO:0043130">
    <property type="term" value="F:ubiquitin binding"/>
    <property type="evidence" value="ECO:0007669"/>
    <property type="project" value="InterPro"/>
</dbReference>